<dbReference type="GO" id="GO:0008841">
    <property type="term" value="F:dihydrofolate synthase activity"/>
    <property type="evidence" value="ECO:0007669"/>
    <property type="project" value="UniProtKB-EC"/>
</dbReference>
<dbReference type="EMBL" id="FNAP01000001">
    <property type="protein sequence ID" value="SDD83184.1"/>
    <property type="molecule type" value="Genomic_DNA"/>
</dbReference>
<dbReference type="GO" id="GO:0004326">
    <property type="term" value="F:tetrahydrofolylpolyglutamate synthase activity"/>
    <property type="evidence" value="ECO:0007669"/>
    <property type="project" value="UniProtKB-EC"/>
</dbReference>
<keyword evidence="10" id="KW-0479">Metal-binding</keyword>
<protein>
    <recommendedName>
        <fullName evidence="8">Dihydrofolate synthase/folylpolyglutamate synthase</fullName>
        <ecNumber evidence="6">6.3.2.12</ecNumber>
        <ecNumber evidence="7">6.3.2.17</ecNumber>
    </recommendedName>
    <alternativeName>
        <fullName evidence="17">Folylpoly-gamma-glutamate synthetase-dihydrofolate synthetase</fullName>
    </alternativeName>
    <alternativeName>
        <fullName evidence="15">Folylpolyglutamate synthetase</fullName>
    </alternativeName>
    <alternativeName>
        <fullName evidence="16">Tetrahydrofolylpolyglutamate synthase</fullName>
    </alternativeName>
</protein>
<keyword evidence="26" id="KW-1185">Reference proteome</keyword>
<evidence type="ECO:0000256" key="6">
    <source>
        <dbReference type="ARBA" id="ARBA00013023"/>
    </source>
</evidence>
<keyword evidence="14" id="KW-0289">Folate biosynthesis</keyword>
<dbReference type="InterPro" id="IPR001645">
    <property type="entry name" value="Folylpolyglutamate_synth"/>
</dbReference>
<dbReference type="SUPFAM" id="SSF53244">
    <property type="entry name" value="MurD-like peptide ligases, peptide-binding domain"/>
    <property type="match status" value="1"/>
</dbReference>
<dbReference type="PROSITE" id="PS01012">
    <property type="entry name" value="FOLYLPOLYGLU_SYNT_2"/>
    <property type="match status" value="1"/>
</dbReference>
<evidence type="ECO:0000256" key="8">
    <source>
        <dbReference type="ARBA" id="ARBA00019357"/>
    </source>
</evidence>
<reference evidence="25 26" key="1">
    <citation type="submission" date="2016-10" db="EMBL/GenBank/DDBJ databases">
        <authorList>
            <person name="de Groot N.N."/>
        </authorList>
    </citation>
    <scope>NUCLEOTIDE SEQUENCE [LARGE SCALE GENOMIC DNA]</scope>
    <source>
        <strain evidence="25 26">ATCC 700224</strain>
    </source>
</reference>
<keyword evidence="9 22" id="KW-0436">Ligase</keyword>
<comment type="catalytic activity">
    <reaction evidence="18">
        <text>(6S)-5,6,7,8-tetrahydrofolyl-(gamma-L-Glu)(n) + L-glutamate + ATP = (6S)-5,6,7,8-tetrahydrofolyl-(gamma-L-Glu)(n+1) + ADP + phosphate + H(+)</text>
        <dbReference type="Rhea" id="RHEA:10580"/>
        <dbReference type="Rhea" id="RHEA-COMP:14738"/>
        <dbReference type="Rhea" id="RHEA-COMP:14740"/>
        <dbReference type="ChEBI" id="CHEBI:15378"/>
        <dbReference type="ChEBI" id="CHEBI:29985"/>
        <dbReference type="ChEBI" id="CHEBI:30616"/>
        <dbReference type="ChEBI" id="CHEBI:43474"/>
        <dbReference type="ChEBI" id="CHEBI:141005"/>
        <dbReference type="ChEBI" id="CHEBI:456216"/>
        <dbReference type="EC" id="6.3.2.17"/>
    </reaction>
</comment>
<dbReference type="Proteomes" id="UP000199412">
    <property type="component" value="Unassembled WGS sequence"/>
</dbReference>
<evidence type="ECO:0000256" key="14">
    <source>
        <dbReference type="ARBA" id="ARBA00022909"/>
    </source>
</evidence>
<evidence type="ECO:0000256" key="7">
    <source>
        <dbReference type="ARBA" id="ARBA00013025"/>
    </source>
</evidence>
<accession>A0A1G6XY93</accession>
<comment type="pathway">
    <text evidence="4">Cofactor biosynthesis; tetrahydrofolylpolyglutamate biosynthesis.</text>
</comment>
<dbReference type="Gene3D" id="3.90.190.20">
    <property type="entry name" value="Mur ligase, C-terminal domain"/>
    <property type="match status" value="1"/>
</dbReference>
<keyword evidence="13" id="KW-0460">Magnesium</keyword>
<sequence length="447" mass="46358">MPSQANPQLQPRQSDPAPAPSDRVLARLMGLHPKSIDLVLDRVWRLLAQLDHPEHALPPVIHVAGTNGKGSVVALLRAMLEASGRRVHVYTSPHLVRFAERIRLAGCLIDEAALTALLEECERANGPDPITFFEITTCAALLTFAREPADVVLLETGLGGRLDATNVVDRPLLTAITPVSLDHQSFLGDSLAAIAAEKAGILKPGVPCLAAAQEAEAAAVLDRRAAEVGAPLDLGGRDWTWAPDPAGGVAMDGTAWPAPALPGDHQRANAALAVRIALALPDGLRPGAEAIRAGLARVDWPGRLQRLPVGPLVARLPEGWEVWLDGGHNPAAGEALAAVLDGWGDRPLHLIAGMLDTKDTGGFLRPLVSLAASVQTVPVPDSAAGVPPETLADHARRSGAAAVTPRGSVAEALDALGAVTGPPGQVLICGSLYLAGAVLADNDSPPI</sequence>
<evidence type="ECO:0000256" key="21">
    <source>
        <dbReference type="ARBA" id="ARBA00049161"/>
    </source>
</evidence>
<comment type="catalytic activity">
    <reaction evidence="20">
        <text>(6R)-5,10-methylenetetrahydrofolyl-(gamma-L-Glu)(n) + L-glutamate + ATP = (6R)-5,10-methylenetetrahydrofolyl-(gamma-L-Glu)(n+1) + ADP + phosphate + H(+)</text>
        <dbReference type="Rhea" id="RHEA:51912"/>
        <dbReference type="Rhea" id="RHEA-COMP:13257"/>
        <dbReference type="Rhea" id="RHEA-COMP:13258"/>
        <dbReference type="ChEBI" id="CHEBI:15378"/>
        <dbReference type="ChEBI" id="CHEBI:29985"/>
        <dbReference type="ChEBI" id="CHEBI:30616"/>
        <dbReference type="ChEBI" id="CHEBI:43474"/>
        <dbReference type="ChEBI" id="CHEBI:136572"/>
        <dbReference type="ChEBI" id="CHEBI:456216"/>
        <dbReference type="EC" id="6.3.2.17"/>
    </reaction>
</comment>
<dbReference type="SUPFAM" id="SSF53623">
    <property type="entry name" value="MurD-like peptide ligases, catalytic domain"/>
    <property type="match status" value="1"/>
</dbReference>
<dbReference type="EC" id="6.3.2.17" evidence="7"/>
<dbReference type="InterPro" id="IPR036615">
    <property type="entry name" value="Mur_ligase_C_dom_sf"/>
</dbReference>
<dbReference type="FunFam" id="3.40.1190.10:FF:000011">
    <property type="entry name" value="Folylpolyglutamate synthase/dihydrofolate synthase"/>
    <property type="match status" value="1"/>
</dbReference>
<comment type="similarity">
    <text evidence="5 22">Belongs to the folylpolyglutamate synthase family.</text>
</comment>
<evidence type="ECO:0000256" key="15">
    <source>
        <dbReference type="ARBA" id="ARBA00030048"/>
    </source>
</evidence>
<dbReference type="PANTHER" id="PTHR11136:SF0">
    <property type="entry name" value="DIHYDROFOLATE SYNTHETASE-RELATED"/>
    <property type="match status" value="1"/>
</dbReference>
<comment type="pathway">
    <text evidence="3">Cofactor biosynthesis; tetrahydrofolate biosynthesis; 7,8-dihydrofolate from 2-amino-4-hydroxy-6-hydroxymethyl-7,8-dihydropteridine diphosphate and 4-aminobenzoate: step 2/2.</text>
</comment>
<proteinExistence type="inferred from homology"/>
<evidence type="ECO:0000256" key="19">
    <source>
        <dbReference type="ARBA" id="ARBA00047808"/>
    </source>
</evidence>
<evidence type="ECO:0000256" key="16">
    <source>
        <dbReference type="ARBA" id="ARBA00030592"/>
    </source>
</evidence>
<dbReference type="AlphaFoldDB" id="A0A1G6XY93"/>
<evidence type="ECO:0000256" key="20">
    <source>
        <dbReference type="ARBA" id="ARBA00049035"/>
    </source>
</evidence>
<evidence type="ECO:0000259" key="24">
    <source>
        <dbReference type="Pfam" id="PF02875"/>
    </source>
</evidence>
<comment type="catalytic activity">
    <reaction evidence="21">
        <text>7,8-dihydropteroate + L-glutamate + ATP = 7,8-dihydrofolate + ADP + phosphate + H(+)</text>
        <dbReference type="Rhea" id="RHEA:23584"/>
        <dbReference type="ChEBI" id="CHEBI:15378"/>
        <dbReference type="ChEBI" id="CHEBI:17839"/>
        <dbReference type="ChEBI" id="CHEBI:29985"/>
        <dbReference type="ChEBI" id="CHEBI:30616"/>
        <dbReference type="ChEBI" id="CHEBI:43474"/>
        <dbReference type="ChEBI" id="CHEBI:57451"/>
        <dbReference type="ChEBI" id="CHEBI:456216"/>
        <dbReference type="EC" id="6.3.2.12"/>
    </reaction>
</comment>
<evidence type="ECO:0000256" key="3">
    <source>
        <dbReference type="ARBA" id="ARBA00004799"/>
    </source>
</evidence>
<evidence type="ECO:0000313" key="25">
    <source>
        <dbReference type="EMBL" id="SDD83184.1"/>
    </source>
</evidence>
<evidence type="ECO:0000256" key="11">
    <source>
        <dbReference type="ARBA" id="ARBA00022741"/>
    </source>
</evidence>
<name>A0A1G6XY93_9PROT</name>
<dbReference type="InterPro" id="IPR036565">
    <property type="entry name" value="Mur-like_cat_sf"/>
</dbReference>
<dbReference type="PIRSF" id="PIRSF001563">
    <property type="entry name" value="Folylpolyglu_synth"/>
    <property type="match status" value="1"/>
</dbReference>
<feature type="region of interest" description="Disordered" evidence="23">
    <location>
        <begin position="1"/>
        <end position="21"/>
    </location>
</feature>
<dbReference type="RefSeq" id="WP_425438460.1">
    <property type="nucleotide sequence ID" value="NZ_FNAP01000001.1"/>
</dbReference>
<dbReference type="GO" id="GO:0046654">
    <property type="term" value="P:tetrahydrofolate biosynthetic process"/>
    <property type="evidence" value="ECO:0007669"/>
    <property type="project" value="UniProtKB-UniPathway"/>
</dbReference>
<dbReference type="STRING" id="69960.SAMN05421720_101683"/>
<evidence type="ECO:0000256" key="23">
    <source>
        <dbReference type="SAM" id="MobiDB-lite"/>
    </source>
</evidence>
<dbReference type="GO" id="GO:0005737">
    <property type="term" value="C:cytoplasm"/>
    <property type="evidence" value="ECO:0007669"/>
    <property type="project" value="TreeGrafter"/>
</dbReference>
<comment type="function">
    <text evidence="2">Functions in two distinct reactions of the de novo folate biosynthetic pathway. Catalyzes the addition of a glutamate residue to dihydropteroate (7,8-dihydropteroate or H2Pte) to form dihydrofolate (7,8-dihydrofolate monoglutamate or H2Pte-Glu). Also catalyzes successive additions of L-glutamate to tetrahydrofolate or 10-formyltetrahydrofolate or 5,10-methylenetetrahydrofolate, leading to folylpolyglutamate derivatives.</text>
</comment>
<evidence type="ECO:0000256" key="13">
    <source>
        <dbReference type="ARBA" id="ARBA00022842"/>
    </source>
</evidence>
<evidence type="ECO:0000313" key="26">
    <source>
        <dbReference type="Proteomes" id="UP000199412"/>
    </source>
</evidence>
<evidence type="ECO:0000256" key="4">
    <source>
        <dbReference type="ARBA" id="ARBA00005150"/>
    </source>
</evidence>
<keyword evidence="12 22" id="KW-0067">ATP-binding</keyword>
<evidence type="ECO:0000256" key="17">
    <source>
        <dbReference type="ARBA" id="ARBA00032510"/>
    </source>
</evidence>
<evidence type="ECO:0000256" key="10">
    <source>
        <dbReference type="ARBA" id="ARBA00022723"/>
    </source>
</evidence>
<dbReference type="GO" id="GO:0005524">
    <property type="term" value="F:ATP binding"/>
    <property type="evidence" value="ECO:0007669"/>
    <property type="project" value="UniProtKB-KW"/>
</dbReference>
<evidence type="ECO:0000256" key="12">
    <source>
        <dbReference type="ARBA" id="ARBA00022840"/>
    </source>
</evidence>
<feature type="compositionally biased region" description="Polar residues" evidence="23">
    <location>
        <begin position="1"/>
        <end position="13"/>
    </location>
</feature>
<dbReference type="InterPro" id="IPR018109">
    <property type="entry name" value="Folylpolyglutamate_synth_CS"/>
</dbReference>
<dbReference type="NCBIfam" id="TIGR01499">
    <property type="entry name" value="folC"/>
    <property type="match status" value="1"/>
</dbReference>
<evidence type="ECO:0000256" key="2">
    <source>
        <dbReference type="ARBA" id="ARBA00002714"/>
    </source>
</evidence>
<feature type="domain" description="Mur ligase C-terminal" evidence="24">
    <location>
        <begin position="318"/>
        <end position="431"/>
    </location>
</feature>
<keyword evidence="11 22" id="KW-0547">Nucleotide-binding</keyword>
<dbReference type="EC" id="6.3.2.12" evidence="6"/>
<dbReference type="Pfam" id="PF02875">
    <property type="entry name" value="Mur_ligase_C"/>
    <property type="match status" value="1"/>
</dbReference>
<dbReference type="GO" id="GO:0046872">
    <property type="term" value="F:metal ion binding"/>
    <property type="evidence" value="ECO:0007669"/>
    <property type="project" value="UniProtKB-KW"/>
</dbReference>
<dbReference type="InterPro" id="IPR004101">
    <property type="entry name" value="Mur_ligase_C"/>
</dbReference>
<organism evidence="25 26">
    <name type="scientific">Rhodospira trueperi</name>
    <dbReference type="NCBI Taxonomy" id="69960"/>
    <lineage>
        <taxon>Bacteria</taxon>
        <taxon>Pseudomonadati</taxon>
        <taxon>Pseudomonadota</taxon>
        <taxon>Alphaproteobacteria</taxon>
        <taxon>Rhodospirillales</taxon>
        <taxon>Rhodospirillaceae</taxon>
        <taxon>Rhodospira</taxon>
    </lineage>
</organism>
<comment type="cofactor">
    <cofactor evidence="1">
        <name>Mg(2+)</name>
        <dbReference type="ChEBI" id="CHEBI:18420"/>
    </cofactor>
</comment>
<dbReference type="PANTHER" id="PTHR11136">
    <property type="entry name" value="FOLYLPOLYGLUTAMATE SYNTHASE-RELATED"/>
    <property type="match status" value="1"/>
</dbReference>
<evidence type="ECO:0000256" key="18">
    <source>
        <dbReference type="ARBA" id="ARBA00047493"/>
    </source>
</evidence>
<gene>
    <name evidence="25" type="ORF">SAMN05421720_101683</name>
</gene>
<evidence type="ECO:0000256" key="22">
    <source>
        <dbReference type="PIRNR" id="PIRNR001563"/>
    </source>
</evidence>
<dbReference type="UniPathway" id="UPA00077">
    <property type="reaction ID" value="UER00157"/>
</dbReference>
<evidence type="ECO:0000256" key="9">
    <source>
        <dbReference type="ARBA" id="ARBA00022598"/>
    </source>
</evidence>
<dbReference type="GO" id="GO:0046656">
    <property type="term" value="P:folic acid biosynthetic process"/>
    <property type="evidence" value="ECO:0007669"/>
    <property type="project" value="UniProtKB-KW"/>
</dbReference>
<evidence type="ECO:0000256" key="5">
    <source>
        <dbReference type="ARBA" id="ARBA00008276"/>
    </source>
</evidence>
<comment type="catalytic activity">
    <reaction evidence="19">
        <text>10-formyltetrahydrofolyl-(gamma-L-Glu)(n) + L-glutamate + ATP = 10-formyltetrahydrofolyl-(gamma-L-Glu)(n+1) + ADP + phosphate + H(+)</text>
        <dbReference type="Rhea" id="RHEA:51904"/>
        <dbReference type="Rhea" id="RHEA-COMP:13088"/>
        <dbReference type="Rhea" id="RHEA-COMP:14300"/>
        <dbReference type="ChEBI" id="CHEBI:15378"/>
        <dbReference type="ChEBI" id="CHEBI:29985"/>
        <dbReference type="ChEBI" id="CHEBI:30616"/>
        <dbReference type="ChEBI" id="CHEBI:43474"/>
        <dbReference type="ChEBI" id="CHEBI:134413"/>
        <dbReference type="ChEBI" id="CHEBI:456216"/>
        <dbReference type="EC" id="6.3.2.17"/>
    </reaction>
</comment>
<dbReference type="Gene3D" id="3.40.1190.10">
    <property type="entry name" value="Mur-like, catalytic domain"/>
    <property type="match status" value="1"/>
</dbReference>
<evidence type="ECO:0000256" key="1">
    <source>
        <dbReference type="ARBA" id="ARBA00001946"/>
    </source>
</evidence>